<keyword evidence="15" id="KW-1185">Reference proteome</keyword>
<dbReference type="SUPFAM" id="SSF54928">
    <property type="entry name" value="RNA-binding domain, RBD"/>
    <property type="match status" value="3"/>
</dbReference>
<evidence type="ECO:0000256" key="6">
    <source>
        <dbReference type="ARBA" id="ARBA00022871"/>
    </source>
</evidence>
<evidence type="ECO:0000256" key="9">
    <source>
        <dbReference type="ARBA" id="ARBA00023254"/>
    </source>
</evidence>
<evidence type="ECO:0000256" key="4">
    <source>
        <dbReference type="ARBA" id="ARBA00022737"/>
    </source>
</evidence>
<dbReference type="GeneTree" id="ENSGT00940000155927"/>
<dbReference type="InterPro" id="IPR034435">
    <property type="entry name" value="RBM46_RRM2"/>
</dbReference>
<dbReference type="Ensembl" id="ENSAOCT00000023975.2">
    <property type="protein sequence ID" value="ENSAOCP00000015339.2"/>
    <property type="gene ID" value="ENSAOCG00000001892.2"/>
</dbReference>
<dbReference type="InterPro" id="IPR000504">
    <property type="entry name" value="RRM_dom"/>
</dbReference>
<dbReference type="CDD" id="cd12492">
    <property type="entry name" value="RRM2_RBM46"/>
    <property type="match status" value="1"/>
</dbReference>
<dbReference type="GO" id="GO:0051321">
    <property type="term" value="P:meiotic cell cycle"/>
    <property type="evidence" value="ECO:0007669"/>
    <property type="project" value="UniProtKB-KW"/>
</dbReference>
<feature type="domain" description="RRM" evidence="13">
    <location>
        <begin position="156"/>
        <end position="238"/>
    </location>
</feature>
<feature type="region of interest" description="Disordered" evidence="12">
    <location>
        <begin position="1"/>
        <end position="30"/>
    </location>
</feature>
<dbReference type="FunFam" id="3.30.70.330:FF:000022">
    <property type="entry name" value="APOBEC1 complementation factor isoform X1"/>
    <property type="match status" value="1"/>
</dbReference>
<evidence type="ECO:0000256" key="7">
    <source>
        <dbReference type="ARBA" id="ARBA00022884"/>
    </source>
</evidence>
<keyword evidence="8" id="KW-0896">Oogenesis</keyword>
<dbReference type="CDD" id="cd12484">
    <property type="entry name" value="RRM1_RBM46"/>
    <property type="match status" value="1"/>
</dbReference>
<dbReference type="FunFam" id="3.30.70.330:FF:000027">
    <property type="entry name" value="Heterogeneous nuclear ribonucleoprotein q isoform"/>
    <property type="match status" value="1"/>
</dbReference>
<dbReference type="InterPro" id="IPR035979">
    <property type="entry name" value="RBD_domain_sf"/>
</dbReference>
<evidence type="ECO:0000256" key="12">
    <source>
        <dbReference type="SAM" id="MobiDB-lite"/>
    </source>
</evidence>
<feature type="domain" description="RRM" evidence="13">
    <location>
        <begin position="251"/>
        <end position="323"/>
    </location>
</feature>
<dbReference type="NCBIfam" id="TIGR01648">
    <property type="entry name" value="hnRNP-R-Q"/>
    <property type="match status" value="1"/>
</dbReference>
<dbReference type="Gene3D" id="3.30.70.330">
    <property type="match status" value="3"/>
</dbReference>
<evidence type="ECO:0000256" key="11">
    <source>
        <dbReference type="PROSITE-ProRule" id="PRU00176"/>
    </source>
</evidence>
<sequence length="560" mass="61663">MALDRSDSDRESVGDVDGDSGVHLQGRDDFSASCPKEMALLALMEKTGYNMVQENGQRKYGGPPPGWEGQPPPRGCEVFVGKIPRDMYEDHLVPLFERAGKIYEFRLMMEFSGENRGYAFVMYTNREAAQRSIQMLDNYEVRPGKFIGVCVSLDNCRLFVGSIPKDKKKDEIVEEMKKVTDGVTDVIVYPSSTDKSRNRGFAFVEYESHKAAAMARRKLIPGTFQLWGHSIQVDWAEPEKDVDEEVMQRVRVLYVRNLMLDTTEETLRQEFSYFKPGSVERVKKLTDYAFIHYRCRSDAVTALSVMNGAQIDGATVEVMLAKPAGAKDGGVAGRRYGGRRHLGGGGAGDGMFLLDGGTREGCSPLRPVGPPPRLGSPFYTTEELDRCVLPLMPGTPLSPTTLLSLKQSQIGSAVSLLEFYCRKHYWSPPEYHLYATPGLDGKLLLVYKVVMPSTRSTWMPDKLCVLLDDAKELAAQTALWNLDSSFLSAASCESPSSPSSPLGMSPPPVTSPGVLTCGGRAFASCLTSPPPPAPSPFPTPSLPTSSQIQRLYISPPSPFY</sequence>
<dbReference type="GeneID" id="111563408"/>
<keyword evidence="7 11" id="KW-0694">RNA-binding</keyword>
<evidence type="ECO:0000256" key="10">
    <source>
        <dbReference type="ARBA" id="ARBA00030581"/>
    </source>
</evidence>
<accession>A0A3Q1BR69</accession>
<dbReference type="PANTHER" id="PTHR21245">
    <property type="entry name" value="HETEROGENEOUS NUCLEAR RIBONUCLEOPROTEIN"/>
    <property type="match status" value="1"/>
</dbReference>
<keyword evidence="4" id="KW-0677">Repeat</keyword>
<dbReference type="GO" id="GO:0003723">
    <property type="term" value="F:RNA binding"/>
    <property type="evidence" value="ECO:0007669"/>
    <property type="project" value="UniProtKB-UniRule"/>
</dbReference>
<dbReference type="RefSeq" id="XP_023118242.1">
    <property type="nucleotide sequence ID" value="XM_023262474.2"/>
</dbReference>
<organism evidence="14 15">
    <name type="scientific">Amphiprion ocellaris</name>
    <name type="common">Clown anemonefish</name>
    <dbReference type="NCBI Taxonomy" id="80972"/>
    <lineage>
        <taxon>Eukaryota</taxon>
        <taxon>Metazoa</taxon>
        <taxon>Chordata</taxon>
        <taxon>Craniata</taxon>
        <taxon>Vertebrata</taxon>
        <taxon>Euteleostomi</taxon>
        <taxon>Actinopterygii</taxon>
        <taxon>Neopterygii</taxon>
        <taxon>Teleostei</taxon>
        <taxon>Neoteleostei</taxon>
        <taxon>Acanthomorphata</taxon>
        <taxon>Ovalentaria</taxon>
        <taxon>Pomacentridae</taxon>
        <taxon>Amphiprion</taxon>
    </lineage>
</organism>
<evidence type="ECO:0000256" key="2">
    <source>
        <dbReference type="ARBA" id="ARBA00021018"/>
    </source>
</evidence>
<dbReference type="AlphaFoldDB" id="A0A3Q1BR69"/>
<dbReference type="InterPro" id="IPR012677">
    <property type="entry name" value="Nucleotide-bd_a/b_plait_sf"/>
</dbReference>
<feature type="domain" description="RRM" evidence="13">
    <location>
        <begin position="76"/>
        <end position="154"/>
    </location>
</feature>
<comment type="subcellular location">
    <subcellularLocation>
        <location evidence="1">Cytoplasm</location>
    </subcellularLocation>
</comment>
<feature type="region of interest" description="Disordered" evidence="12">
    <location>
        <begin position="525"/>
        <end position="560"/>
    </location>
</feature>
<keyword evidence="9" id="KW-0469">Meiosis</keyword>
<proteinExistence type="predicted"/>
<protein>
    <recommendedName>
        <fullName evidence="2">Probable RNA-binding protein 46</fullName>
    </recommendedName>
    <alternativeName>
        <fullName evidence="10">RNA-binding motif protein 46</fullName>
    </alternativeName>
</protein>
<dbReference type="Pfam" id="PF00076">
    <property type="entry name" value="RRM_1"/>
    <property type="match status" value="3"/>
</dbReference>
<reference evidence="14" key="3">
    <citation type="submission" date="2025-09" db="UniProtKB">
        <authorList>
            <consortium name="Ensembl"/>
        </authorList>
    </citation>
    <scope>IDENTIFICATION</scope>
</reference>
<reference evidence="14" key="2">
    <citation type="submission" date="2025-08" db="UniProtKB">
        <authorList>
            <consortium name="Ensembl"/>
        </authorList>
    </citation>
    <scope>IDENTIFICATION</scope>
</reference>
<evidence type="ECO:0000256" key="3">
    <source>
        <dbReference type="ARBA" id="ARBA00022490"/>
    </source>
</evidence>
<dbReference type="GO" id="GO:0048477">
    <property type="term" value="P:oogenesis"/>
    <property type="evidence" value="ECO:0007669"/>
    <property type="project" value="UniProtKB-KW"/>
</dbReference>
<feature type="compositionally biased region" description="Basic and acidic residues" evidence="12">
    <location>
        <begin position="1"/>
        <end position="13"/>
    </location>
</feature>
<evidence type="ECO:0000313" key="14">
    <source>
        <dbReference type="Ensembl" id="ENSAOCP00000015339.2"/>
    </source>
</evidence>
<feature type="compositionally biased region" description="Pro residues" evidence="12">
    <location>
        <begin position="528"/>
        <end position="541"/>
    </location>
</feature>
<evidence type="ECO:0000256" key="5">
    <source>
        <dbReference type="ARBA" id="ARBA00022782"/>
    </source>
</evidence>
<keyword evidence="3" id="KW-0963">Cytoplasm</keyword>
<evidence type="ECO:0000313" key="15">
    <source>
        <dbReference type="Proteomes" id="UP001501940"/>
    </source>
</evidence>
<dbReference type="Proteomes" id="UP001501940">
    <property type="component" value="Chromosome 23"/>
</dbReference>
<evidence type="ECO:0000256" key="1">
    <source>
        <dbReference type="ARBA" id="ARBA00004496"/>
    </source>
</evidence>
<keyword evidence="5" id="KW-0221">Differentiation</keyword>
<dbReference type="FunFam" id="3.30.70.330:FF:000026">
    <property type="entry name" value="APOBEC1 complementation factor isoform X1"/>
    <property type="match status" value="1"/>
</dbReference>
<keyword evidence="6" id="KW-0744">Spermatogenesis</keyword>
<reference evidence="14 15" key="1">
    <citation type="submission" date="2022-01" db="EMBL/GenBank/DDBJ databases">
        <title>A chromosome-scale genome assembly of the false clownfish, Amphiprion ocellaris.</title>
        <authorList>
            <person name="Ryu T."/>
        </authorList>
    </citation>
    <scope>NUCLEOTIDE SEQUENCE [LARGE SCALE GENOMIC DNA]</scope>
</reference>
<evidence type="ECO:0000256" key="8">
    <source>
        <dbReference type="ARBA" id="ARBA00022943"/>
    </source>
</evidence>
<evidence type="ECO:0000259" key="13">
    <source>
        <dbReference type="PROSITE" id="PS50102"/>
    </source>
</evidence>
<gene>
    <name evidence="14" type="primary">RBM46</name>
</gene>
<dbReference type="GO" id="GO:0005737">
    <property type="term" value="C:cytoplasm"/>
    <property type="evidence" value="ECO:0007669"/>
    <property type="project" value="UniProtKB-SubCell"/>
</dbReference>
<dbReference type="InterPro" id="IPR034434">
    <property type="entry name" value="RBM46_RRM1"/>
</dbReference>
<name>A0A3Q1BR69_AMPOC</name>
<dbReference type="GO" id="GO:0007283">
    <property type="term" value="P:spermatogenesis"/>
    <property type="evidence" value="ECO:0007669"/>
    <property type="project" value="UniProtKB-KW"/>
</dbReference>
<dbReference type="SMART" id="SM00360">
    <property type="entry name" value="RRM"/>
    <property type="match status" value="3"/>
</dbReference>
<dbReference type="InterPro" id="IPR006535">
    <property type="entry name" value="HnRNP_R/Q_splicing_fac"/>
</dbReference>
<dbReference type="Pfam" id="PF14709">
    <property type="entry name" value="DND1_DSRM"/>
    <property type="match status" value="1"/>
</dbReference>
<dbReference type="PROSITE" id="PS50102">
    <property type="entry name" value="RRM"/>
    <property type="match status" value="3"/>
</dbReference>